<dbReference type="Pfam" id="PF05065">
    <property type="entry name" value="Phage_capsid"/>
    <property type="match status" value="1"/>
</dbReference>
<evidence type="ECO:0000313" key="4">
    <source>
        <dbReference type="Proteomes" id="UP000186098"/>
    </source>
</evidence>
<keyword evidence="4" id="KW-1185">Reference proteome</keyword>
<organism evidence="3 4">
    <name type="scientific">Phaeovulum vinaykumarii</name>
    <dbReference type="NCBI Taxonomy" id="407234"/>
    <lineage>
        <taxon>Bacteria</taxon>
        <taxon>Pseudomonadati</taxon>
        <taxon>Pseudomonadota</taxon>
        <taxon>Alphaproteobacteria</taxon>
        <taxon>Rhodobacterales</taxon>
        <taxon>Paracoccaceae</taxon>
        <taxon>Phaeovulum</taxon>
    </lineage>
</organism>
<sequence>MTPEAADDATRTAGALQFVETAAAGVIVADDLINLVYKLRAGYRANGTFVMNSTTAAVVHKLKDAEGRFMWADSLAAGQPARLLGYPVVIAEDMPSIAVGAFPIAFGDFRAGYTIADRTGVRLIRDEVTRKGYTGFYLSKRVGGIVTDDAAIKLMKIKAA</sequence>
<dbReference type="NCBIfam" id="TIGR01554">
    <property type="entry name" value="major_cap_HK97"/>
    <property type="match status" value="1"/>
</dbReference>
<dbReference type="AlphaFoldDB" id="A0A1N7MP12"/>
<evidence type="ECO:0000256" key="1">
    <source>
        <dbReference type="ARBA" id="ARBA00004328"/>
    </source>
</evidence>
<dbReference type="Proteomes" id="UP000186098">
    <property type="component" value="Unassembled WGS sequence"/>
</dbReference>
<name>A0A1N7MP12_9RHOB</name>
<proteinExistence type="predicted"/>
<dbReference type="EMBL" id="FTOM01000008">
    <property type="protein sequence ID" value="SIS87738.1"/>
    <property type="molecule type" value="Genomic_DNA"/>
</dbReference>
<reference evidence="4" key="1">
    <citation type="submission" date="2017-01" db="EMBL/GenBank/DDBJ databases">
        <authorList>
            <person name="Varghese N."/>
            <person name="Submissions S."/>
        </authorList>
    </citation>
    <scope>NUCLEOTIDE SEQUENCE [LARGE SCALE GENOMIC DNA]</scope>
    <source>
        <strain evidence="4">DSM 18714</strain>
    </source>
</reference>
<dbReference type="InterPro" id="IPR054612">
    <property type="entry name" value="Phage_capsid-like_C"/>
</dbReference>
<evidence type="ECO:0000313" key="3">
    <source>
        <dbReference type="EMBL" id="SIS87738.1"/>
    </source>
</evidence>
<dbReference type="InterPro" id="IPR024455">
    <property type="entry name" value="Phage_capsid"/>
</dbReference>
<feature type="domain" description="Phage capsid-like C-terminal" evidence="2">
    <location>
        <begin position="15"/>
        <end position="156"/>
    </location>
</feature>
<dbReference type="SUPFAM" id="SSF56563">
    <property type="entry name" value="Major capsid protein gp5"/>
    <property type="match status" value="1"/>
</dbReference>
<gene>
    <name evidence="3" type="ORF">SAMN05421795_108141</name>
</gene>
<accession>A0A1N7MP12</accession>
<protein>
    <submittedName>
        <fullName evidence="3">Phage major capsid protein, HK97 family</fullName>
    </submittedName>
</protein>
<dbReference type="STRING" id="407234.SAMN05421795_108141"/>
<dbReference type="Gene3D" id="3.30.2320.10">
    <property type="entry name" value="hypothetical protein PF0899 domain"/>
    <property type="match status" value="1"/>
</dbReference>
<comment type="subcellular location">
    <subcellularLocation>
        <location evidence="1">Virion</location>
    </subcellularLocation>
</comment>
<evidence type="ECO:0000259" key="2">
    <source>
        <dbReference type="Pfam" id="PF05065"/>
    </source>
</evidence>